<gene>
    <name evidence="1" type="ORF">TPAB3V08_LOCUS6254</name>
</gene>
<evidence type="ECO:0000313" key="2">
    <source>
        <dbReference type="Proteomes" id="UP001153148"/>
    </source>
</evidence>
<comment type="caution">
    <text evidence="1">The sequence shown here is derived from an EMBL/GenBank/DDBJ whole genome shotgun (WGS) entry which is preliminary data.</text>
</comment>
<dbReference type="Proteomes" id="UP001153148">
    <property type="component" value="Unassembled WGS sequence"/>
</dbReference>
<sequence length="131" mass="13883">MSFAFGTNAAKTTGGFSLPVTTPTATVAGSVNFSLGGGDASVSKPAPTLTLPTTTTTVAAIAPDTNGLFRHVVTTKTPHRLSNTYKVLCCFNFFATAVIWDTYLTSVEQNCLRPKIMPRRQLGAWTFTCSA</sequence>
<name>A0ABN7P041_TIMPD</name>
<dbReference type="EMBL" id="CAJPIN010009139">
    <property type="protein sequence ID" value="CAG2059290.1"/>
    <property type="molecule type" value="Genomic_DNA"/>
</dbReference>
<reference evidence="1" key="1">
    <citation type="submission" date="2021-03" db="EMBL/GenBank/DDBJ databases">
        <authorList>
            <person name="Tran Van P."/>
        </authorList>
    </citation>
    <scope>NUCLEOTIDE SEQUENCE</scope>
</reference>
<keyword evidence="2" id="KW-1185">Reference proteome</keyword>
<accession>A0ABN7P041</accession>
<organism evidence="1 2">
    <name type="scientific">Timema podura</name>
    <name type="common">Walking stick</name>
    <dbReference type="NCBI Taxonomy" id="61482"/>
    <lineage>
        <taxon>Eukaryota</taxon>
        <taxon>Metazoa</taxon>
        <taxon>Ecdysozoa</taxon>
        <taxon>Arthropoda</taxon>
        <taxon>Hexapoda</taxon>
        <taxon>Insecta</taxon>
        <taxon>Pterygota</taxon>
        <taxon>Neoptera</taxon>
        <taxon>Polyneoptera</taxon>
        <taxon>Phasmatodea</taxon>
        <taxon>Timematodea</taxon>
        <taxon>Timematoidea</taxon>
        <taxon>Timematidae</taxon>
        <taxon>Timema</taxon>
    </lineage>
</organism>
<evidence type="ECO:0000313" key="1">
    <source>
        <dbReference type="EMBL" id="CAG2059290.1"/>
    </source>
</evidence>
<proteinExistence type="predicted"/>
<protein>
    <submittedName>
        <fullName evidence="1">Uncharacterized protein</fullName>
    </submittedName>
</protein>